<reference evidence="3" key="1">
    <citation type="submission" date="2022-10" db="EMBL/GenBank/DDBJ databases">
        <title>Vagococcus sp. isolated from poultry meat.</title>
        <authorList>
            <person name="Johansson P."/>
            <person name="Bjorkroth J."/>
        </authorList>
    </citation>
    <scope>NUCLEOTIDE SEQUENCE</scope>
    <source>
        <strain evidence="3">PNs007</strain>
    </source>
</reference>
<protein>
    <submittedName>
        <fullName evidence="3">Helix-turn-helix transcriptional regulator</fullName>
    </submittedName>
</protein>
<dbReference type="CDD" id="cd00093">
    <property type="entry name" value="HTH_XRE"/>
    <property type="match status" value="1"/>
</dbReference>
<evidence type="ECO:0000313" key="3">
    <source>
        <dbReference type="EMBL" id="MDF0480241.1"/>
    </source>
</evidence>
<comment type="caution">
    <text evidence="3">The sequence shown here is derived from an EMBL/GenBank/DDBJ whole genome shotgun (WGS) entry which is preliminary data.</text>
</comment>
<dbReference type="PROSITE" id="PS50943">
    <property type="entry name" value="HTH_CROC1"/>
    <property type="match status" value="1"/>
</dbReference>
<evidence type="ECO:0000256" key="1">
    <source>
        <dbReference type="ARBA" id="ARBA00023125"/>
    </source>
</evidence>
<evidence type="ECO:0000259" key="2">
    <source>
        <dbReference type="PROSITE" id="PS50943"/>
    </source>
</evidence>
<name>A0ABT5X2L1_9ENTE</name>
<gene>
    <name evidence="3" type="ORF">OL233_08090</name>
</gene>
<proteinExistence type="predicted"/>
<dbReference type="InterPro" id="IPR010982">
    <property type="entry name" value="Lambda_DNA-bd_dom_sf"/>
</dbReference>
<accession>A0ABT5X2L1</accession>
<dbReference type="InterPro" id="IPR001387">
    <property type="entry name" value="Cro/C1-type_HTH"/>
</dbReference>
<evidence type="ECO:0000313" key="4">
    <source>
        <dbReference type="Proteomes" id="UP001147148"/>
    </source>
</evidence>
<keyword evidence="1" id="KW-0238">DNA-binding</keyword>
<dbReference type="PANTHER" id="PTHR46558">
    <property type="entry name" value="TRACRIPTIONAL REGULATORY PROTEIN-RELATED-RELATED"/>
    <property type="match status" value="1"/>
</dbReference>
<dbReference type="RefSeq" id="WP_275471827.1">
    <property type="nucleotide sequence ID" value="NZ_JAPDSH010000006.1"/>
</dbReference>
<sequence>MENNLKSLRVEKGYSQEELSKKAAISRPYLSEIENDLSSPSITVCLRLAKSLGCDLNQIFLDEL</sequence>
<dbReference type="SMART" id="SM00530">
    <property type="entry name" value="HTH_XRE"/>
    <property type="match status" value="1"/>
</dbReference>
<feature type="domain" description="HTH cro/C1-type" evidence="2">
    <location>
        <begin position="5"/>
        <end position="59"/>
    </location>
</feature>
<dbReference type="EMBL" id="JAPDSH010000006">
    <property type="protein sequence ID" value="MDF0480241.1"/>
    <property type="molecule type" value="Genomic_DNA"/>
</dbReference>
<dbReference type="Proteomes" id="UP001147148">
    <property type="component" value="Unassembled WGS sequence"/>
</dbReference>
<dbReference type="SUPFAM" id="SSF47413">
    <property type="entry name" value="lambda repressor-like DNA-binding domains"/>
    <property type="match status" value="1"/>
</dbReference>
<keyword evidence="4" id="KW-1185">Reference proteome</keyword>
<dbReference type="Gene3D" id="1.10.260.40">
    <property type="entry name" value="lambda repressor-like DNA-binding domains"/>
    <property type="match status" value="1"/>
</dbReference>
<dbReference type="PANTHER" id="PTHR46558:SF4">
    <property type="entry name" value="DNA-BIDING PHAGE PROTEIN"/>
    <property type="match status" value="1"/>
</dbReference>
<dbReference type="Pfam" id="PF01381">
    <property type="entry name" value="HTH_3"/>
    <property type="match status" value="1"/>
</dbReference>
<organism evidence="3 4">
    <name type="scientific">Vagococcus proximus</name>
    <dbReference type="NCBI Taxonomy" id="2991417"/>
    <lineage>
        <taxon>Bacteria</taxon>
        <taxon>Bacillati</taxon>
        <taxon>Bacillota</taxon>
        <taxon>Bacilli</taxon>
        <taxon>Lactobacillales</taxon>
        <taxon>Enterococcaceae</taxon>
        <taxon>Vagococcus</taxon>
    </lineage>
</organism>